<keyword evidence="5" id="KW-1185">Reference proteome</keyword>
<dbReference type="InterPro" id="IPR019196">
    <property type="entry name" value="ABC_transp_unknown"/>
</dbReference>
<dbReference type="Proteomes" id="UP000254771">
    <property type="component" value="Unassembled WGS sequence"/>
</dbReference>
<gene>
    <name evidence="4" type="ORF">DIZ78_16830</name>
</gene>
<dbReference type="InterPro" id="IPR029062">
    <property type="entry name" value="Class_I_gatase-like"/>
</dbReference>
<feature type="domain" description="DUF7088" evidence="3">
    <location>
        <begin position="40"/>
        <end position="106"/>
    </location>
</feature>
<protein>
    <submittedName>
        <fullName evidence="4">Uncharacterized protein</fullName>
    </submittedName>
</protein>
<evidence type="ECO:0000259" key="3">
    <source>
        <dbReference type="Pfam" id="PF23357"/>
    </source>
</evidence>
<evidence type="ECO:0000256" key="1">
    <source>
        <dbReference type="SAM" id="Phobius"/>
    </source>
</evidence>
<feature type="transmembrane region" description="Helical" evidence="1">
    <location>
        <begin position="414"/>
        <end position="436"/>
    </location>
</feature>
<accession>A0A370DCS2</accession>
<sequence>MKIPAHFQNTLFYLQLLAVLLLAAWLSSRFELQWDWTRNGSNTLSKTSIETLAQAEGPITITVYAAKQTALREKVESFIERYHRFKPDLTLKFIDPIQHPGAARRQGITLSGELLIDYRGRQERLQQLDEITLTNAIHRLLRTETHWLVGLEGHGERSLLGEANHDLGLFGSALQQKGIKTIGLNLVETPDIPDNTSLLVVASPQKALLPAELSRLQLYLEQGGNLLLLLDPGQDTALRPLLTSLSLETLPGTLVDANVRELGIEDPSIALVSQYPLHSVSRNFNLITLYPQALALQSSDSSPWHVVPLLQTLQNSWNETGALQGEIQRDPDAGEAPGPLTIGYAMSREKNGGTQRVIVVGDGDFLSNAYLSNAGNQDLGITLINWLTTEENLNIQSHQATDKTLLLSPLAQGIIGLGFLILLPLLLLATGGLIHWGRKRA</sequence>
<dbReference type="Pfam" id="PF23357">
    <property type="entry name" value="DUF7088"/>
    <property type="match status" value="1"/>
</dbReference>
<organism evidence="4 5">
    <name type="scientific">endosymbiont of Escarpia spicata</name>
    <dbReference type="NCBI Taxonomy" id="2200908"/>
    <lineage>
        <taxon>Bacteria</taxon>
        <taxon>Pseudomonadati</taxon>
        <taxon>Pseudomonadota</taxon>
        <taxon>Gammaproteobacteria</taxon>
        <taxon>sulfur-oxidizing symbionts</taxon>
    </lineage>
</organism>
<evidence type="ECO:0000313" key="5">
    <source>
        <dbReference type="Proteomes" id="UP000254771"/>
    </source>
</evidence>
<feature type="domain" description="ABC-type uncharacterised transport system" evidence="2">
    <location>
        <begin position="151"/>
        <end position="370"/>
    </location>
</feature>
<evidence type="ECO:0000313" key="4">
    <source>
        <dbReference type="EMBL" id="RDH82087.1"/>
    </source>
</evidence>
<comment type="caution">
    <text evidence="4">The sequence shown here is derived from an EMBL/GenBank/DDBJ whole genome shotgun (WGS) entry which is preliminary data.</text>
</comment>
<evidence type="ECO:0000259" key="2">
    <source>
        <dbReference type="Pfam" id="PF09822"/>
    </source>
</evidence>
<keyword evidence="1" id="KW-0812">Transmembrane</keyword>
<dbReference type="InterPro" id="IPR055396">
    <property type="entry name" value="DUF7088"/>
</dbReference>
<reference evidence="4 5" key="1">
    <citation type="journal article" date="2018" name="ISME J.">
        <title>Endosymbiont genomes yield clues of tubeworm success.</title>
        <authorList>
            <person name="Li Y."/>
            <person name="Liles M.R."/>
            <person name="Halanych K.M."/>
        </authorList>
    </citation>
    <scope>NUCLEOTIDE SEQUENCE [LARGE SCALE GENOMIC DNA]</scope>
    <source>
        <strain evidence="4">A1462</strain>
    </source>
</reference>
<name>A0A370DCS2_9GAMM</name>
<proteinExistence type="predicted"/>
<dbReference type="EMBL" id="QFXE01000021">
    <property type="protein sequence ID" value="RDH82087.1"/>
    <property type="molecule type" value="Genomic_DNA"/>
</dbReference>
<keyword evidence="1" id="KW-0472">Membrane</keyword>
<dbReference type="Pfam" id="PF09822">
    <property type="entry name" value="ABC_transp_aux"/>
    <property type="match status" value="1"/>
</dbReference>
<dbReference type="AlphaFoldDB" id="A0A370DCS2"/>
<dbReference type="SUPFAM" id="SSF52317">
    <property type="entry name" value="Class I glutamine amidotransferase-like"/>
    <property type="match status" value="1"/>
</dbReference>
<keyword evidence="1" id="KW-1133">Transmembrane helix</keyword>